<accession>A0A1R3GH68</accession>
<dbReference type="EMBL" id="AWUE01022537">
    <property type="protein sequence ID" value="OMO57448.1"/>
    <property type="molecule type" value="Genomic_DNA"/>
</dbReference>
<reference evidence="3" key="1">
    <citation type="submission" date="2013-09" db="EMBL/GenBank/DDBJ databases">
        <title>Corchorus olitorius genome sequencing.</title>
        <authorList>
            <person name="Alam M."/>
            <person name="Haque M.S."/>
            <person name="Islam M.S."/>
            <person name="Emdad E.M."/>
            <person name="Islam M.M."/>
            <person name="Ahmed B."/>
            <person name="Halim A."/>
            <person name="Hossen Q.M.M."/>
            <person name="Hossain M.Z."/>
            <person name="Ahmed R."/>
            <person name="Khan M.M."/>
            <person name="Islam R."/>
            <person name="Rashid M.M."/>
            <person name="Khan S.A."/>
            <person name="Rahman M.S."/>
            <person name="Alam M."/>
            <person name="Yahiya A.S."/>
            <person name="Khan M.S."/>
            <person name="Azam M.S."/>
            <person name="Haque T."/>
            <person name="Lashkar M.Z.H."/>
            <person name="Akhand A.I."/>
            <person name="Morshed G."/>
            <person name="Roy S."/>
            <person name="Uddin K.S."/>
            <person name="Rabeya T."/>
            <person name="Hossain A.S."/>
            <person name="Chowdhury A."/>
            <person name="Snigdha A.R."/>
            <person name="Mortoza M.S."/>
            <person name="Matin S.A."/>
            <person name="Hoque S.M.E."/>
            <person name="Islam M.K."/>
            <person name="Roy D.K."/>
            <person name="Haider R."/>
            <person name="Moosa M.M."/>
            <person name="Elias S.M."/>
            <person name="Hasan A.M."/>
            <person name="Jahan S."/>
            <person name="Shafiuddin M."/>
            <person name="Mahmood N."/>
            <person name="Shommy N.S."/>
        </authorList>
    </citation>
    <scope>NUCLEOTIDE SEQUENCE [LARGE SCALE GENOMIC DNA]</scope>
    <source>
        <strain evidence="3">cv. O-4</strain>
    </source>
</reference>
<evidence type="ECO:0000313" key="3">
    <source>
        <dbReference type="Proteomes" id="UP000187203"/>
    </source>
</evidence>
<evidence type="ECO:0000256" key="1">
    <source>
        <dbReference type="SAM" id="MobiDB-lite"/>
    </source>
</evidence>
<sequence>MARVPHSRIPPLLPPRPVMAPSAPIPDVASSDFTLTMLQLKDLPNRCPRHAPLA</sequence>
<comment type="caution">
    <text evidence="2">The sequence shown here is derived from an EMBL/GenBank/DDBJ whole genome shotgun (WGS) entry which is preliminary data.</text>
</comment>
<proteinExistence type="predicted"/>
<gene>
    <name evidence="2" type="ORF">COLO4_35384</name>
</gene>
<name>A0A1R3GH68_9ROSI</name>
<feature type="region of interest" description="Disordered" evidence="1">
    <location>
        <begin position="1"/>
        <end position="23"/>
    </location>
</feature>
<keyword evidence="3" id="KW-1185">Reference proteome</keyword>
<organism evidence="2 3">
    <name type="scientific">Corchorus olitorius</name>
    <dbReference type="NCBI Taxonomy" id="93759"/>
    <lineage>
        <taxon>Eukaryota</taxon>
        <taxon>Viridiplantae</taxon>
        <taxon>Streptophyta</taxon>
        <taxon>Embryophyta</taxon>
        <taxon>Tracheophyta</taxon>
        <taxon>Spermatophyta</taxon>
        <taxon>Magnoliopsida</taxon>
        <taxon>eudicotyledons</taxon>
        <taxon>Gunneridae</taxon>
        <taxon>Pentapetalae</taxon>
        <taxon>rosids</taxon>
        <taxon>malvids</taxon>
        <taxon>Malvales</taxon>
        <taxon>Malvaceae</taxon>
        <taxon>Grewioideae</taxon>
        <taxon>Apeibeae</taxon>
        <taxon>Corchorus</taxon>
    </lineage>
</organism>
<dbReference type="AlphaFoldDB" id="A0A1R3GH68"/>
<evidence type="ECO:0000313" key="2">
    <source>
        <dbReference type="EMBL" id="OMO57448.1"/>
    </source>
</evidence>
<dbReference type="Proteomes" id="UP000187203">
    <property type="component" value="Unassembled WGS sequence"/>
</dbReference>
<protein>
    <submittedName>
        <fullName evidence="2">Uncharacterized protein</fullName>
    </submittedName>
</protein>